<dbReference type="KEGG" id="mik:FOE78_23440"/>
<protein>
    <recommendedName>
        <fullName evidence="5">Lipoprotein</fullName>
    </recommendedName>
</protein>
<evidence type="ECO:0008006" key="5">
    <source>
        <dbReference type="Google" id="ProtNLM"/>
    </source>
</evidence>
<dbReference type="AlphaFoldDB" id="A0A516Q523"/>
<dbReference type="PROSITE" id="PS51257">
    <property type="entry name" value="PROKAR_LIPOPROTEIN"/>
    <property type="match status" value="1"/>
</dbReference>
<feature type="chain" id="PRO_5022089215" description="Lipoprotein" evidence="2">
    <location>
        <begin position="25"/>
        <end position="242"/>
    </location>
</feature>
<feature type="region of interest" description="Disordered" evidence="1">
    <location>
        <begin position="26"/>
        <end position="45"/>
    </location>
</feature>
<keyword evidence="4" id="KW-1185">Reference proteome</keyword>
<evidence type="ECO:0000313" key="3">
    <source>
        <dbReference type="EMBL" id="QDP98462.1"/>
    </source>
</evidence>
<name>A0A516Q523_9ACTN</name>
<accession>A0A516Q523</accession>
<proteinExistence type="predicted"/>
<feature type="signal peptide" evidence="2">
    <location>
        <begin position="1"/>
        <end position="24"/>
    </location>
</feature>
<keyword evidence="2" id="KW-0732">Signal</keyword>
<evidence type="ECO:0000256" key="1">
    <source>
        <dbReference type="SAM" id="MobiDB-lite"/>
    </source>
</evidence>
<organism evidence="3 4">
    <name type="scientific">Microlunatus elymi</name>
    <dbReference type="NCBI Taxonomy" id="2596828"/>
    <lineage>
        <taxon>Bacteria</taxon>
        <taxon>Bacillati</taxon>
        <taxon>Actinomycetota</taxon>
        <taxon>Actinomycetes</taxon>
        <taxon>Propionibacteriales</taxon>
        <taxon>Propionibacteriaceae</taxon>
        <taxon>Microlunatus</taxon>
    </lineage>
</organism>
<dbReference type="EMBL" id="CP041692">
    <property type="protein sequence ID" value="QDP98462.1"/>
    <property type="molecule type" value="Genomic_DNA"/>
</dbReference>
<evidence type="ECO:0000313" key="4">
    <source>
        <dbReference type="Proteomes" id="UP000319263"/>
    </source>
</evidence>
<gene>
    <name evidence="3" type="ORF">FOE78_23440</name>
</gene>
<reference evidence="3 4" key="1">
    <citation type="submission" date="2019-07" db="EMBL/GenBank/DDBJ databases">
        <title>Microlunatus dokdonensis sp. nov. isolated from the rhizospheric soil of the wild plant Elymus tsukushiensis.</title>
        <authorList>
            <person name="Ghim S.-Y."/>
            <person name="Hwang Y.-J."/>
            <person name="Son J.-S."/>
            <person name="Shin J.-H."/>
        </authorList>
    </citation>
    <scope>NUCLEOTIDE SEQUENCE [LARGE SCALE GENOMIC DNA]</scope>
    <source>
        <strain evidence="3 4">KUDC0627</strain>
    </source>
</reference>
<dbReference type="RefSeq" id="WP_143988401.1">
    <property type="nucleotide sequence ID" value="NZ_CP041692.1"/>
</dbReference>
<dbReference type="Proteomes" id="UP000319263">
    <property type="component" value="Chromosome"/>
</dbReference>
<sequence>MRFVQKAAPVAVLGLLLAMAGCDATTSGPSGLPTATPTTASTQGTDMQSKLARAFESSSPQTAELIKDADTKLNEIKLAGLTGWTLVDVQNLRPPHPRRVAVALSDSGDGKVLSGDPDAFNAVVRANLGELTADSAVDAAKTFLDFTRDTGSWSYRVESVEVIKWLPKPTDLQADRRDELIKKYGDQIAPPEAVAESGGYAMTLWTVSGTDLIQHKIIVGSDGAITDATKVAADNLPVPSSI</sequence>
<evidence type="ECO:0000256" key="2">
    <source>
        <dbReference type="SAM" id="SignalP"/>
    </source>
</evidence>